<sequence length="138" mass="15922">MHCQGAVMSMGNHGRLQRALFGERCASGYWWPRKNSLLIFTQLHIHRLVYQASEDHRETDPVGHHQSCALSSQHSQWVRNAGPWCLSWFSCFCMILETKDKAGAPKHRPLSRPVLISLKCLRYCSETVRSQRFIKLVS</sequence>
<dbReference type="Proteomes" id="UP000053558">
    <property type="component" value="Unassembled WGS sequence"/>
</dbReference>
<dbReference type="KEGG" id="cput:CONPUDRAFT_138570"/>
<evidence type="ECO:0000313" key="1">
    <source>
        <dbReference type="EMBL" id="EIW78164.1"/>
    </source>
</evidence>
<dbReference type="AlphaFoldDB" id="A0A5M3MHA6"/>
<comment type="caution">
    <text evidence="1">The sequence shown here is derived from an EMBL/GenBank/DDBJ whole genome shotgun (WGS) entry which is preliminary data.</text>
</comment>
<keyword evidence="2" id="KW-1185">Reference proteome</keyword>
<organism evidence="1 2">
    <name type="scientific">Coniophora puteana (strain RWD-64-598)</name>
    <name type="common">Brown rot fungus</name>
    <dbReference type="NCBI Taxonomy" id="741705"/>
    <lineage>
        <taxon>Eukaryota</taxon>
        <taxon>Fungi</taxon>
        <taxon>Dikarya</taxon>
        <taxon>Basidiomycota</taxon>
        <taxon>Agaricomycotina</taxon>
        <taxon>Agaricomycetes</taxon>
        <taxon>Agaricomycetidae</taxon>
        <taxon>Boletales</taxon>
        <taxon>Coniophorineae</taxon>
        <taxon>Coniophoraceae</taxon>
        <taxon>Coniophora</taxon>
    </lineage>
</organism>
<accession>A0A5M3MHA6</accession>
<dbReference type="RefSeq" id="XP_007771247.1">
    <property type="nucleotide sequence ID" value="XM_007773057.1"/>
</dbReference>
<gene>
    <name evidence="1" type="ORF">CONPUDRAFT_138570</name>
</gene>
<proteinExistence type="predicted"/>
<protein>
    <submittedName>
        <fullName evidence="1">Uncharacterized protein</fullName>
    </submittedName>
</protein>
<dbReference type="EMBL" id="JH711582">
    <property type="protein sequence ID" value="EIW78164.1"/>
    <property type="molecule type" value="Genomic_DNA"/>
</dbReference>
<dbReference type="GeneID" id="19201215"/>
<name>A0A5M3MHA6_CONPW</name>
<reference evidence="2" key="1">
    <citation type="journal article" date="2012" name="Science">
        <title>The Paleozoic origin of enzymatic lignin decomposition reconstructed from 31 fungal genomes.</title>
        <authorList>
            <person name="Floudas D."/>
            <person name="Binder M."/>
            <person name="Riley R."/>
            <person name="Barry K."/>
            <person name="Blanchette R.A."/>
            <person name="Henrissat B."/>
            <person name="Martinez A.T."/>
            <person name="Otillar R."/>
            <person name="Spatafora J.W."/>
            <person name="Yadav J.S."/>
            <person name="Aerts A."/>
            <person name="Benoit I."/>
            <person name="Boyd A."/>
            <person name="Carlson A."/>
            <person name="Copeland A."/>
            <person name="Coutinho P.M."/>
            <person name="de Vries R.P."/>
            <person name="Ferreira P."/>
            <person name="Findley K."/>
            <person name="Foster B."/>
            <person name="Gaskell J."/>
            <person name="Glotzer D."/>
            <person name="Gorecki P."/>
            <person name="Heitman J."/>
            <person name="Hesse C."/>
            <person name="Hori C."/>
            <person name="Igarashi K."/>
            <person name="Jurgens J.A."/>
            <person name="Kallen N."/>
            <person name="Kersten P."/>
            <person name="Kohler A."/>
            <person name="Kuees U."/>
            <person name="Kumar T.K.A."/>
            <person name="Kuo A."/>
            <person name="LaButti K."/>
            <person name="Larrondo L.F."/>
            <person name="Lindquist E."/>
            <person name="Ling A."/>
            <person name="Lombard V."/>
            <person name="Lucas S."/>
            <person name="Lundell T."/>
            <person name="Martin R."/>
            <person name="McLaughlin D.J."/>
            <person name="Morgenstern I."/>
            <person name="Morin E."/>
            <person name="Murat C."/>
            <person name="Nagy L.G."/>
            <person name="Nolan M."/>
            <person name="Ohm R.A."/>
            <person name="Patyshakuliyeva A."/>
            <person name="Rokas A."/>
            <person name="Ruiz-Duenas F.J."/>
            <person name="Sabat G."/>
            <person name="Salamov A."/>
            <person name="Samejima M."/>
            <person name="Schmutz J."/>
            <person name="Slot J.C."/>
            <person name="St John F."/>
            <person name="Stenlid J."/>
            <person name="Sun H."/>
            <person name="Sun S."/>
            <person name="Syed K."/>
            <person name="Tsang A."/>
            <person name="Wiebenga A."/>
            <person name="Young D."/>
            <person name="Pisabarro A."/>
            <person name="Eastwood D.C."/>
            <person name="Martin F."/>
            <person name="Cullen D."/>
            <person name="Grigoriev I.V."/>
            <person name="Hibbett D.S."/>
        </authorList>
    </citation>
    <scope>NUCLEOTIDE SEQUENCE [LARGE SCALE GENOMIC DNA]</scope>
    <source>
        <strain evidence="2">RWD-64-598 SS2</strain>
    </source>
</reference>
<evidence type="ECO:0000313" key="2">
    <source>
        <dbReference type="Proteomes" id="UP000053558"/>
    </source>
</evidence>